<evidence type="ECO:0008006" key="5">
    <source>
        <dbReference type="Google" id="ProtNLM"/>
    </source>
</evidence>
<comment type="caution">
    <text evidence="3">The sequence shown here is derived from an EMBL/GenBank/DDBJ whole genome shotgun (WGS) entry which is preliminary data.</text>
</comment>
<dbReference type="Proteomes" id="UP001501509">
    <property type="component" value="Unassembled WGS sequence"/>
</dbReference>
<evidence type="ECO:0000256" key="1">
    <source>
        <dbReference type="SAM" id="MobiDB-lite"/>
    </source>
</evidence>
<sequence length="183" mass="19085">MRLQKIGALAALPLALTLTLGACGSEDEKPKVASASSGDPQAGASGGPKLSSQEMGVKFAECMRKNGIPMEDPKPGQGMRFMSKGQDQAKMQKAQEACREFNPMTNGAARPDPQAEERGRQYAACMRKNGVEKFPDPKPGQRGIMINPEAGEDPDMPTAQKACESILQRGGPNGGAPGGGGGQ</sequence>
<feature type="signal peptide" evidence="2">
    <location>
        <begin position="1"/>
        <end position="22"/>
    </location>
</feature>
<organism evidence="3 4">
    <name type="scientific">Actinomadura fulvescens</name>
    <dbReference type="NCBI Taxonomy" id="46160"/>
    <lineage>
        <taxon>Bacteria</taxon>
        <taxon>Bacillati</taxon>
        <taxon>Actinomycetota</taxon>
        <taxon>Actinomycetes</taxon>
        <taxon>Streptosporangiales</taxon>
        <taxon>Thermomonosporaceae</taxon>
        <taxon>Actinomadura</taxon>
    </lineage>
</organism>
<gene>
    <name evidence="3" type="ORF">GCM10010411_46170</name>
</gene>
<feature type="region of interest" description="Disordered" evidence="1">
    <location>
        <begin position="130"/>
        <end position="183"/>
    </location>
</feature>
<evidence type="ECO:0000313" key="4">
    <source>
        <dbReference type="Proteomes" id="UP001501509"/>
    </source>
</evidence>
<feature type="region of interest" description="Disordered" evidence="1">
    <location>
        <begin position="25"/>
        <end position="96"/>
    </location>
</feature>
<feature type="compositionally biased region" description="Gly residues" evidence="1">
    <location>
        <begin position="171"/>
        <end position="183"/>
    </location>
</feature>
<keyword evidence="2" id="KW-0732">Signal</keyword>
<reference evidence="3 4" key="1">
    <citation type="journal article" date="2019" name="Int. J. Syst. Evol. Microbiol.">
        <title>The Global Catalogue of Microorganisms (GCM) 10K type strain sequencing project: providing services to taxonomists for standard genome sequencing and annotation.</title>
        <authorList>
            <consortium name="The Broad Institute Genomics Platform"/>
            <consortium name="The Broad Institute Genome Sequencing Center for Infectious Disease"/>
            <person name="Wu L."/>
            <person name="Ma J."/>
        </authorList>
    </citation>
    <scope>NUCLEOTIDE SEQUENCE [LARGE SCALE GENOMIC DNA]</scope>
    <source>
        <strain evidence="3 4">JCM 6833</strain>
    </source>
</reference>
<feature type="chain" id="PRO_5046490732" description="Secreted protein" evidence="2">
    <location>
        <begin position="23"/>
        <end position="183"/>
    </location>
</feature>
<dbReference type="PROSITE" id="PS51257">
    <property type="entry name" value="PROKAR_LIPOPROTEIN"/>
    <property type="match status" value="1"/>
</dbReference>
<keyword evidence="4" id="KW-1185">Reference proteome</keyword>
<proteinExistence type="predicted"/>
<dbReference type="EMBL" id="BAAATD010000006">
    <property type="protein sequence ID" value="GAA2606751.1"/>
    <property type="molecule type" value="Genomic_DNA"/>
</dbReference>
<evidence type="ECO:0000313" key="3">
    <source>
        <dbReference type="EMBL" id="GAA2606751.1"/>
    </source>
</evidence>
<accession>A0ABN3PXB2</accession>
<dbReference type="RefSeq" id="WP_344543980.1">
    <property type="nucleotide sequence ID" value="NZ_BAAATD010000006.1"/>
</dbReference>
<name>A0ABN3PXB2_9ACTN</name>
<protein>
    <recommendedName>
        <fullName evidence="5">Secreted protein</fullName>
    </recommendedName>
</protein>
<evidence type="ECO:0000256" key="2">
    <source>
        <dbReference type="SAM" id="SignalP"/>
    </source>
</evidence>